<protein>
    <recommendedName>
        <fullName evidence="3">Large polyvalent protein associated domain-containing protein</fullName>
    </recommendedName>
</protein>
<organism evidence="1 2">
    <name type="scientific">Achromobacter deleyi</name>
    <dbReference type="NCBI Taxonomy" id="1353891"/>
    <lineage>
        <taxon>Bacteria</taxon>
        <taxon>Pseudomonadati</taxon>
        <taxon>Pseudomonadota</taxon>
        <taxon>Betaproteobacteria</taxon>
        <taxon>Burkholderiales</taxon>
        <taxon>Alcaligenaceae</taxon>
        <taxon>Achromobacter</taxon>
    </lineage>
</organism>
<reference evidence="1 2" key="1">
    <citation type="submission" date="2020-04" db="EMBL/GenBank/DDBJ databases">
        <authorList>
            <person name="De Canck E."/>
        </authorList>
    </citation>
    <scope>NUCLEOTIDE SEQUENCE [LARGE SCALE GENOMIC DNA]</scope>
    <source>
        <strain evidence="1 2">LMG 3458</strain>
    </source>
</reference>
<dbReference type="AlphaFoldDB" id="A0A6S6ZWH6"/>
<dbReference type="EMBL" id="CADIJO010000007">
    <property type="protein sequence ID" value="CAB3698047.1"/>
    <property type="molecule type" value="Genomic_DNA"/>
</dbReference>
<dbReference type="RefSeq" id="WP_175216444.1">
    <property type="nucleotide sequence ID" value="NZ_CADIJO010000007.1"/>
</dbReference>
<evidence type="ECO:0000313" key="2">
    <source>
        <dbReference type="Proteomes" id="UP000494111"/>
    </source>
</evidence>
<name>A0A6S6ZWH6_9BURK</name>
<accession>A0A6S6ZWH6</accession>
<evidence type="ECO:0000313" key="1">
    <source>
        <dbReference type="EMBL" id="CAB3698047.1"/>
    </source>
</evidence>
<dbReference type="Proteomes" id="UP000494111">
    <property type="component" value="Unassembled WGS sequence"/>
</dbReference>
<evidence type="ECO:0008006" key="3">
    <source>
        <dbReference type="Google" id="ProtNLM"/>
    </source>
</evidence>
<proteinExistence type="predicted"/>
<gene>
    <name evidence="1" type="ORF">LMG3458_02496</name>
</gene>
<sequence length="828" mass="88483">MAGDYGLDSGGNVVIQQVTDAGQGPATRLGGGGSGGFTSFAQAPQAPGADFSGAAETSMRTLEAINKMAQGALAPLIAAEEQRQYYDGMSQVAQGKSLLEIQKERPWYTKIFGPSATVRGAQAMTLMGTLDTAKADFLGQMPELRKQTPDAVRKYLSDQVRQIGSTGDQSMDAMVQAKLAEQWGPMLDLHMKQHVAYVQEQNVTAFGNGLVTAGDSFQQTLGVGGGFYTPEQVKAEQDRATSAFAPIPGMTDEAWATTTAQGLQANLMRGNFGIYEAFKGTAEWNKLPLNARTQLERMQPYAVQWAQKNAPMFREDASNTAALEVALSQGSGPQTLDALHNYVQQENDKFMRQSGSGSPKFTNSDIEHMDKLWYKGREFLERQRAAAYTAYQKGELEKTDAVAQKEQVLRAVNDGGSAAPVAMNNLSPDIIQQTLLETRLGMENSPNKADLTTWLRKLAPAAQFGKKMVDTALSESLTVDANNFFVQGTPVTDQMRRSLSYMQIMAGAPNGMAGLAAYVGPENAAKMAFMSKLAPDLSDKSAVDAARQAVQSGWDAPVTATDKKAVAAYLSDQDPGFIKRNIPLFGPGALSGYELNDDSKARMVQDLAPNVARFVRGMGMSHEQAVALAFTQMYGASSDVDFVDGTYVPGSPASQGGGLFATVSAKVGGMSQLSEDYQTALRNVLNDNMGKQIGRSPINPIKDLTAADKAANTAARTTNGLLSAIPFVGERLGETFNDTGKLAPSVDTFDPNDYKTVSGMATGAGILFMSRVPKSVDKGLKPVTVMITADQVLAEMDAIRRKNAGRAAPRQITAPFSDAATAATSIFK</sequence>